<protein>
    <submittedName>
        <fullName evidence="2">Uncharacterized protein</fullName>
    </submittedName>
</protein>
<feature type="region of interest" description="Disordered" evidence="1">
    <location>
        <begin position="1"/>
        <end position="139"/>
    </location>
</feature>
<proteinExistence type="predicted"/>
<organism evidence="2 3">
    <name type="scientific">Pisolithus tinctorius Marx 270</name>
    <dbReference type="NCBI Taxonomy" id="870435"/>
    <lineage>
        <taxon>Eukaryota</taxon>
        <taxon>Fungi</taxon>
        <taxon>Dikarya</taxon>
        <taxon>Basidiomycota</taxon>
        <taxon>Agaricomycotina</taxon>
        <taxon>Agaricomycetes</taxon>
        <taxon>Agaricomycetidae</taxon>
        <taxon>Boletales</taxon>
        <taxon>Sclerodermatineae</taxon>
        <taxon>Pisolithaceae</taxon>
        <taxon>Pisolithus</taxon>
    </lineage>
</organism>
<gene>
    <name evidence="2" type="ORF">M404DRAFT_1003816</name>
</gene>
<name>A0A0C3IU45_PISTI</name>
<dbReference type="HOGENOM" id="CLU_1845923_0_0_1"/>
<keyword evidence="3" id="KW-1185">Reference proteome</keyword>
<dbReference type="Proteomes" id="UP000054217">
    <property type="component" value="Unassembled WGS sequence"/>
</dbReference>
<dbReference type="InParanoid" id="A0A0C3IU45"/>
<reference evidence="3" key="2">
    <citation type="submission" date="2015-01" db="EMBL/GenBank/DDBJ databases">
        <title>Evolutionary Origins and Diversification of the Mycorrhizal Mutualists.</title>
        <authorList>
            <consortium name="DOE Joint Genome Institute"/>
            <consortium name="Mycorrhizal Genomics Consortium"/>
            <person name="Kohler A."/>
            <person name="Kuo A."/>
            <person name="Nagy L.G."/>
            <person name="Floudas D."/>
            <person name="Copeland A."/>
            <person name="Barry K.W."/>
            <person name="Cichocki N."/>
            <person name="Veneault-Fourrey C."/>
            <person name="LaButti K."/>
            <person name="Lindquist E.A."/>
            <person name="Lipzen A."/>
            <person name="Lundell T."/>
            <person name="Morin E."/>
            <person name="Murat C."/>
            <person name="Riley R."/>
            <person name="Ohm R."/>
            <person name="Sun H."/>
            <person name="Tunlid A."/>
            <person name="Henrissat B."/>
            <person name="Grigoriev I.V."/>
            <person name="Hibbett D.S."/>
            <person name="Martin F."/>
        </authorList>
    </citation>
    <scope>NUCLEOTIDE SEQUENCE [LARGE SCALE GENOMIC DNA]</scope>
    <source>
        <strain evidence="3">Marx 270</strain>
    </source>
</reference>
<evidence type="ECO:0000256" key="1">
    <source>
        <dbReference type="SAM" id="MobiDB-lite"/>
    </source>
</evidence>
<feature type="compositionally biased region" description="Basic and acidic residues" evidence="1">
    <location>
        <begin position="96"/>
        <end position="105"/>
    </location>
</feature>
<evidence type="ECO:0000313" key="3">
    <source>
        <dbReference type="Proteomes" id="UP000054217"/>
    </source>
</evidence>
<dbReference type="EMBL" id="KN831996">
    <property type="protein sequence ID" value="KIO00368.1"/>
    <property type="molecule type" value="Genomic_DNA"/>
</dbReference>
<sequence length="139" mass="14742">MSVPTPRNAPSLYLGDLDHSSDTSTTEHVSPFPYQSDHVQPFGPPGRTIPKMTQLVPRDICGFHRAGPTNPQQDSSADTAGIPSVPLFAGSTVRDNIVHTNEEHAPPTTSQVTDLPPSYSDIAGPAEQQSPSREGMGGV</sequence>
<reference evidence="2 3" key="1">
    <citation type="submission" date="2014-04" db="EMBL/GenBank/DDBJ databases">
        <authorList>
            <consortium name="DOE Joint Genome Institute"/>
            <person name="Kuo A."/>
            <person name="Kohler A."/>
            <person name="Costa M.D."/>
            <person name="Nagy L.G."/>
            <person name="Floudas D."/>
            <person name="Copeland A."/>
            <person name="Barry K.W."/>
            <person name="Cichocki N."/>
            <person name="Veneault-Fourrey C."/>
            <person name="LaButti K."/>
            <person name="Lindquist E.A."/>
            <person name="Lipzen A."/>
            <person name="Lundell T."/>
            <person name="Morin E."/>
            <person name="Murat C."/>
            <person name="Sun H."/>
            <person name="Tunlid A."/>
            <person name="Henrissat B."/>
            <person name="Grigoriev I.V."/>
            <person name="Hibbett D.S."/>
            <person name="Martin F."/>
            <person name="Nordberg H.P."/>
            <person name="Cantor M.N."/>
            <person name="Hua S.X."/>
        </authorList>
    </citation>
    <scope>NUCLEOTIDE SEQUENCE [LARGE SCALE GENOMIC DNA]</scope>
    <source>
        <strain evidence="2 3">Marx 270</strain>
    </source>
</reference>
<dbReference type="AlphaFoldDB" id="A0A0C3IU45"/>
<evidence type="ECO:0000313" key="2">
    <source>
        <dbReference type="EMBL" id="KIO00368.1"/>
    </source>
</evidence>
<accession>A0A0C3IU45</accession>
<feature type="compositionally biased region" description="Polar residues" evidence="1">
    <location>
        <begin position="69"/>
        <end position="78"/>
    </location>
</feature>